<proteinExistence type="predicted"/>
<dbReference type="InterPro" id="IPR029063">
    <property type="entry name" value="SAM-dependent_MTases_sf"/>
</dbReference>
<protein>
    <recommendedName>
        <fullName evidence="4">S-adenosyl-L-methionine-dependent methyltransferase</fullName>
    </recommendedName>
</protein>
<dbReference type="PANTHER" id="PTHR43591:SF50">
    <property type="entry name" value="METHYLTRANSFERASE DOMAIN-CONTAINING PROTEIN-RELATED"/>
    <property type="match status" value="1"/>
</dbReference>
<evidence type="ECO:0000313" key="2">
    <source>
        <dbReference type="EMBL" id="KZP33192.1"/>
    </source>
</evidence>
<organism evidence="2 3">
    <name type="scientific">Athelia psychrophila</name>
    <dbReference type="NCBI Taxonomy" id="1759441"/>
    <lineage>
        <taxon>Eukaryota</taxon>
        <taxon>Fungi</taxon>
        <taxon>Dikarya</taxon>
        <taxon>Basidiomycota</taxon>
        <taxon>Agaricomycotina</taxon>
        <taxon>Agaricomycetes</taxon>
        <taxon>Agaricomycetidae</taxon>
        <taxon>Atheliales</taxon>
        <taxon>Atheliaceae</taxon>
        <taxon>Athelia</taxon>
    </lineage>
</organism>
<evidence type="ECO:0008006" key="4">
    <source>
        <dbReference type="Google" id="ProtNLM"/>
    </source>
</evidence>
<dbReference type="Gene3D" id="3.40.50.150">
    <property type="entry name" value="Vaccinia Virus protein VP39"/>
    <property type="match status" value="1"/>
</dbReference>
<reference evidence="2 3" key="1">
    <citation type="journal article" date="2016" name="Mol. Biol. Evol.">
        <title>Comparative Genomics of Early-Diverging Mushroom-Forming Fungi Provides Insights into the Origins of Lignocellulose Decay Capabilities.</title>
        <authorList>
            <person name="Nagy L.G."/>
            <person name="Riley R."/>
            <person name="Tritt A."/>
            <person name="Adam C."/>
            <person name="Daum C."/>
            <person name="Floudas D."/>
            <person name="Sun H."/>
            <person name="Yadav J.S."/>
            <person name="Pangilinan J."/>
            <person name="Larsson K.H."/>
            <person name="Matsuura K."/>
            <person name="Barry K."/>
            <person name="Labutti K."/>
            <person name="Kuo R."/>
            <person name="Ohm R.A."/>
            <person name="Bhattacharya S.S."/>
            <person name="Shirouzu T."/>
            <person name="Yoshinaga Y."/>
            <person name="Martin F.M."/>
            <person name="Grigoriev I.V."/>
            <person name="Hibbett D.S."/>
        </authorList>
    </citation>
    <scope>NUCLEOTIDE SEQUENCE [LARGE SCALE GENOMIC DNA]</scope>
    <source>
        <strain evidence="2 3">CBS 109695</strain>
    </source>
</reference>
<feature type="compositionally biased region" description="Basic and acidic residues" evidence="1">
    <location>
        <begin position="23"/>
        <end position="32"/>
    </location>
</feature>
<feature type="region of interest" description="Disordered" evidence="1">
    <location>
        <begin position="1"/>
        <end position="34"/>
    </location>
</feature>
<dbReference type="CDD" id="cd02440">
    <property type="entry name" value="AdoMet_MTases"/>
    <property type="match status" value="1"/>
</dbReference>
<sequence length="350" mass="39158">MPSLPNISESDVPDEPTNGNSTDDSHEIHSDVSSELEEILPAERPAYFRTEFSRLFHSHGDLPYPLPCDAPELERQNVFHRVLQQVLGSNFVGPVHAVLASDTGERGIKALDIGNGNGIWLEEMSEQFPHVKFHGIDIVPVSSRTPPRNVDFEMHNMNEALRRTSGTMSFVHARSIDMAVTNYPALLNEVARILRPGGLFLSGEWSWGPTFQDGARRNTNPIPAIDSFVTWITDELYARNHIAPAGAHVHEWLSESGQFIDISETLEYCIPLDHNTDTRTANIGTDFRNAWRWYADSLLPFMRSTGMAEDRVAEMNRGYMRELDATPGLVAVYTVTYATKSLRGPLVAGR</sequence>
<dbReference type="SUPFAM" id="SSF53335">
    <property type="entry name" value="S-adenosyl-L-methionine-dependent methyltransferases"/>
    <property type="match status" value="1"/>
</dbReference>
<dbReference type="AlphaFoldDB" id="A0A166VYJ2"/>
<dbReference type="EMBL" id="KV417483">
    <property type="protein sequence ID" value="KZP33192.1"/>
    <property type="molecule type" value="Genomic_DNA"/>
</dbReference>
<accession>A0A166VYJ2</accession>
<keyword evidence="3" id="KW-1185">Reference proteome</keyword>
<dbReference type="OrthoDB" id="2013972at2759"/>
<dbReference type="STRING" id="436010.A0A166VYJ2"/>
<evidence type="ECO:0000313" key="3">
    <source>
        <dbReference type="Proteomes" id="UP000076532"/>
    </source>
</evidence>
<dbReference type="Pfam" id="PF13489">
    <property type="entry name" value="Methyltransf_23"/>
    <property type="match status" value="1"/>
</dbReference>
<evidence type="ECO:0000256" key="1">
    <source>
        <dbReference type="SAM" id="MobiDB-lite"/>
    </source>
</evidence>
<gene>
    <name evidence="2" type="ORF">FIBSPDRAFT_1036313</name>
</gene>
<dbReference type="PANTHER" id="PTHR43591">
    <property type="entry name" value="METHYLTRANSFERASE"/>
    <property type="match status" value="1"/>
</dbReference>
<name>A0A166VYJ2_9AGAM</name>
<dbReference type="Proteomes" id="UP000076532">
    <property type="component" value="Unassembled WGS sequence"/>
</dbReference>